<gene>
    <name evidence="2" type="ORF">QBC38DRAFT_41347</name>
</gene>
<reference evidence="2" key="2">
    <citation type="submission" date="2023-05" db="EMBL/GenBank/DDBJ databases">
        <authorList>
            <consortium name="Lawrence Berkeley National Laboratory"/>
            <person name="Steindorff A."/>
            <person name="Hensen N."/>
            <person name="Bonometti L."/>
            <person name="Westerberg I."/>
            <person name="Brannstrom I.O."/>
            <person name="Guillou S."/>
            <person name="Cros-Aarteil S."/>
            <person name="Calhoun S."/>
            <person name="Haridas S."/>
            <person name="Kuo A."/>
            <person name="Mondo S."/>
            <person name="Pangilinan J."/>
            <person name="Riley R."/>
            <person name="Labutti K."/>
            <person name="Andreopoulos B."/>
            <person name="Lipzen A."/>
            <person name="Chen C."/>
            <person name="Yanf M."/>
            <person name="Daum C."/>
            <person name="Ng V."/>
            <person name="Clum A."/>
            <person name="Ohm R."/>
            <person name="Martin F."/>
            <person name="Silar P."/>
            <person name="Natvig D."/>
            <person name="Lalanne C."/>
            <person name="Gautier V."/>
            <person name="Ament-Velasquez S.L."/>
            <person name="Kruys A."/>
            <person name="Hutchinson M.I."/>
            <person name="Powell A.J."/>
            <person name="Barry K."/>
            <person name="Miller A.N."/>
            <person name="Grigoriev I.V."/>
            <person name="Debuchy R."/>
            <person name="Gladieux P."/>
            <person name="Thoren M.H."/>
            <person name="Johannesson H."/>
        </authorList>
    </citation>
    <scope>NUCLEOTIDE SEQUENCE</scope>
    <source>
        <strain evidence="2">CBS 990.96</strain>
    </source>
</reference>
<evidence type="ECO:0008006" key="4">
    <source>
        <dbReference type="Google" id="ProtNLM"/>
    </source>
</evidence>
<evidence type="ECO:0000256" key="1">
    <source>
        <dbReference type="SAM" id="SignalP"/>
    </source>
</evidence>
<keyword evidence="1" id="KW-0732">Signal</keyword>
<reference evidence="2" key="1">
    <citation type="journal article" date="2023" name="Mol. Phylogenet. Evol.">
        <title>Genome-scale phylogeny and comparative genomics of the fungal order Sordariales.</title>
        <authorList>
            <person name="Hensen N."/>
            <person name="Bonometti L."/>
            <person name="Westerberg I."/>
            <person name="Brannstrom I.O."/>
            <person name="Guillou S."/>
            <person name="Cros-Aarteil S."/>
            <person name="Calhoun S."/>
            <person name="Haridas S."/>
            <person name="Kuo A."/>
            <person name="Mondo S."/>
            <person name="Pangilinan J."/>
            <person name="Riley R."/>
            <person name="LaButti K."/>
            <person name="Andreopoulos B."/>
            <person name="Lipzen A."/>
            <person name="Chen C."/>
            <person name="Yan M."/>
            <person name="Daum C."/>
            <person name="Ng V."/>
            <person name="Clum A."/>
            <person name="Steindorff A."/>
            <person name="Ohm R.A."/>
            <person name="Martin F."/>
            <person name="Silar P."/>
            <person name="Natvig D.O."/>
            <person name="Lalanne C."/>
            <person name="Gautier V."/>
            <person name="Ament-Velasquez S.L."/>
            <person name="Kruys A."/>
            <person name="Hutchinson M.I."/>
            <person name="Powell A.J."/>
            <person name="Barry K."/>
            <person name="Miller A.N."/>
            <person name="Grigoriev I.V."/>
            <person name="Debuchy R."/>
            <person name="Gladieux P."/>
            <person name="Hiltunen Thoren M."/>
            <person name="Johannesson H."/>
        </authorList>
    </citation>
    <scope>NUCLEOTIDE SEQUENCE</scope>
    <source>
        <strain evidence="2">CBS 990.96</strain>
    </source>
</reference>
<organism evidence="2 3">
    <name type="scientific">Podospora fimiseda</name>
    <dbReference type="NCBI Taxonomy" id="252190"/>
    <lineage>
        <taxon>Eukaryota</taxon>
        <taxon>Fungi</taxon>
        <taxon>Dikarya</taxon>
        <taxon>Ascomycota</taxon>
        <taxon>Pezizomycotina</taxon>
        <taxon>Sordariomycetes</taxon>
        <taxon>Sordariomycetidae</taxon>
        <taxon>Sordariales</taxon>
        <taxon>Podosporaceae</taxon>
        <taxon>Podospora</taxon>
    </lineage>
</organism>
<dbReference type="EMBL" id="MU865299">
    <property type="protein sequence ID" value="KAK4230398.1"/>
    <property type="molecule type" value="Genomic_DNA"/>
</dbReference>
<evidence type="ECO:0000313" key="3">
    <source>
        <dbReference type="Proteomes" id="UP001301958"/>
    </source>
</evidence>
<proteinExistence type="predicted"/>
<feature type="signal peptide" evidence="1">
    <location>
        <begin position="1"/>
        <end position="30"/>
    </location>
</feature>
<dbReference type="AlphaFoldDB" id="A0AAN7BVI2"/>
<keyword evidence="3" id="KW-1185">Reference proteome</keyword>
<feature type="chain" id="PRO_5042856077" description="Secreted protein" evidence="1">
    <location>
        <begin position="31"/>
        <end position="141"/>
    </location>
</feature>
<accession>A0AAN7BVI2</accession>
<evidence type="ECO:0000313" key="2">
    <source>
        <dbReference type="EMBL" id="KAK4230398.1"/>
    </source>
</evidence>
<dbReference type="PROSITE" id="PS51257">
    <property type="entry name" value="PROKAR_LIPOPROTEIN"/>
    <property type="match status" value="1"/>
</dbReference>
<name>A0AAN7BVI2_9PEZI</name>
<comment type="caution">
    <text evidence="2">The sequence shown here is derived from an EMBL/GenBank/DDBJ whole genome shotgun (WGS) entry which is preliminary data.</text>
</comment>
<dbReference type="Proteomes" id="UP001301958">
    <property type="component" value="Unassembled WGS sequence"/>
</dbReference>
<protein>
    <recommendedName>
        <fullName evidence="4">Secreted protein</fullName>
    </recommendedName>
</protein>
<sequence>MYVHVRSMYVSQLLHIFSACCLFVFPSTRSLTNPVGVGMKTLSPLNTHVLGGLGDKSQQSSVANILEAPDKLTNTVRAFGTGTTPPRVSFFAKFVSPDLKTHYQGRTSHFLATDPERSYHAPPCLLGRYFKLLVPGCCRTR</sequence>